<feature type="transmembrane region" description="Helical" evidence="2">
    <location>
        <begin position="472"/>
        <end position="494"/>
    </location>
</feature>
<keyword evidence="4" id="KW-1185">Reference proteome</keyword>
<evidence type="ECO:0000256" key="2">
    <source>
        <dbReference type="SAM" id="Phobius"/>
    </source>
</evidence>
<feature type="transmembrane region" description="Helical" evidence="2">
    <location>
        <begin position="367"/>
        <end position="392"/>
    </location>
</feature>
<sequence>MSLNDHHPSETSPLIERQNQESNGELPCISDAEHDLYPGGLPLLTSPKAIEDVVQEYSLPSQSLIDALTLILCIRRISGAFLELNSSILPWSFVPAPEVEEFVLTLWNRLSTESSDDELGNILWPTFALTKHTVSSSERISVIQTLLFESPPIIALDNRISKVLADAWRRGLPHERSETSAPLRPGSYATIVAPRVLHLVDLSISVVYIGIASNYALDPAGYSNIRHADNVDPRSVLLLIYSVSRLLTAQWKQNIHFALTALSLMASKNLSPRMDDSTYILFLLSLSLNIVQLQLPVLPSPIFLIPSFRTLPISCILYTIISQIFIPALLFFLPVLLLVSVLLSLSLSDVFLLLQPQSFVGPAPENARFAFVMLGSLILALFSCLITCMVLASPTISQPRRAVLTWDAYGTKVGLAARRTFFGAVHHYSRPYPFPAPLNILEILFVAIPCNTLRALKREKSANHLEYTLKRVLWTSLVFPLATCAASVWLWGLLP</sequence>
<dbReference type="Proteomes" id="UP000053477">
    <property type="component" value="Unassembled WGS sequence"/>
</dbReference>
<name>A0A0H2SA62_9AGAM</name>
<reference evidence="3 4" key="1">
    <citation type="submission" date="2015-04" db="EMBL/GenBank/DDBJ databases">
        <title>Complete genome sequence of Schizopora paradoxa KUC8140, a cosmopolitan wood degrader in East Asia.</title>
        <authorList>
            <consortium name="DOE Joint Genome Institute"/>
            <person name="Min B."/>
            <person name="Park H."/>
            <person name="Jang Y."/>
            <person name="Kim J.-J."/>
            <person name="Kim K.H."/>
            <person name="Pangilinan J."/>
            <person name="Lipzen A."/>
            <person name="Riley R."/>
            <person name="Grigoriev I.V."/>
            <person name="Spatafora J.W."/>
            <person name="Choi I.-G."/>
        </authorList>
    </citation>
    <scope>NUCLEOTIDE SEQUENCE [LARGE SCALE GENOMIC DNA]</scope>
    <source>
        <strain evidence="3 4">KUC8140</strain>
    </source>
</reference>
<evidence type="ECO:0000256" key="1">
    <source>
        <dbReference type="SAM" id="MobiDB-lite"/>
    </source>
</evidence>
<feature type="region of interest" description="Disordered" evidence="1">
    <location>
        <begin position="1"/>
        <end position="28"/>
    </location>
</feature>
<keyword evidence="2" id="KW-0472">Membrane</keyword>
<feature type="transmembrane region" description="Helical" evidence="2">
    <location>
        <begin position="328"/>
        <end position="347"/>
    </location>
</feature>
<protein>
    <submittedName>
        <fullName evidence="3">Uncharacterized protein</fullName>
    </submittedName>
</protein>
<keyword evidence="2" id="KW-0812">Transmembrane</keyword>
<evidence type="ECO:0000313" key="4">
    <source>
        <dbReference type="Proteomes" id="UP000053477"/>
    </source>
</evidence>
<dbReference type="EMBL" id="KQ085954">
    <property type="protein sequence ID" value="KLO13761.1"/>
    <property type="molecule type" value="Genomic_DNA"/>
</dbReference>
<gene>
    <name evidence="3" type="ORF">SCHPADRAFT_940089</name>
</gene>
<dbReference type="OrthoDB" id="3941538at2759"/>
<organism evidence="3 4">
    <name type="scientific">Schizopora paradoxa</name>
    <dbReference type="NCBI Taxonomy" id="27342"/>
    <lineage>
        <taxon>Eukaryota</taxon>
        <taxon>Fungi</taxon>
        <taxon>Dikarya</taxon>
        <taxon>Basidiomycota</taxon>
        <taxon>Agaricomycotina</taxon>
        <taxon>Agaricomycetes</taxon>
        <taxon>Hymenochaetales</taxon>
        <taxon>Schizoporaceae</taxon>
        <taxon>Schizopora</taxon>
    </lineage>
</organism>
<dbReference type="AlphaFoldDB" id="A0A0H2SA62"/>
<proteinExistence type="predicted"/>
<dbReference type="InParanoid" id="A0A0H2SA62"/>
<evidence type="ECO:0000313" key="3">
    <source>
        <dbReference type="EMBL" id="KLO13761.1"/>
    </source>
</evidence>
<accession>A0A0H2SA62</accession>
<keyword evidence="2" id="KW-1133">Transmembrane helix</keyword>